<evidence type="ECO:0000256" key="3">
    <source>
        <dbReference type="ARBA" id="ARBA00023315"/>
    </source>
</evidence>
<gene>
    <name evidence="6" type="ORF">HDA36_001669</name>
</gene>
<dbReference type="RefSeq" id="WP_184391274.1">
    <property type="nucleotide sequence ID" value="NZ_BAAAJD010000029.1"/>
</dbReference>
<evidence type="ECO:0000256" key="4">
    <source>
        <dbReference type="ARBA" id="ARBA00048462"/>
    </source>
</evidence>
<reference evidence="6 7" key="1">
    <citation type="submission" date="2020-08" db="EMBL/GenBank/DDBJ databases">
        <title>Sequencing the genomes of 1000 actinobacteria strains.</title>
        <authorList>
            <person name="Klenk H.-P."/>
        </authorList>
    </citation>
    <scope>NUCLEOTIDE SEQUENCE [LARGE SCALE GENOMIC DNA]</scope>
    <source>
        <strain evidence="6 7">DSM 44551</strain>
    </source>
</reference>
<dbReference type="Gene3D" id="3.30.70.250">
    <property type="entry name" value="Malonyl-CoA ACP transacylase, ACP-binding"/>
    <property type="match status" value="1"/>
</dbReference>
<dbReference type="SMART" id="SM00827">
    <property type="entry name" value="PKS_AT"/>
    <property type="match status" value="1"/>
</dbReference>
<evidence type="ECO:0000256" key="1">
    <source>
        <dbReference type="ARBA" id="ARBA00013258"/>
    </source>
</evidence>
<dbReference type="EMBL" id="JACHDB010000001">
    <property type="protein sequence ID" value="MBB5431585.1"/>
    <property type="molecule type" value="Genomic_DNA"/>
</dbReference>
<comment type="caution">
    <text evidence="6">The sequence shown here is derived from an EMBL/GenBank/DDBJ whole genome shotgun (WGS) entry which is preliminary data.</text>
</comment>
<comment type="catalytic activity">
    <reaction evidence="4">
        <text>holo-[ACP] + malonyl-CoA = malonyl-[ACP] + CoA</text>
        <dbReference type="Rhea" id="RHEA:41792"/>
        <dbReference type="Rhea" id="RHEA-COMP:9623"/>
        <dbReference type="Rhea" id="RHEA-COMP:9685"/>
        <dbReference type="ChEBI" id="CHEBI:57287"/>
        <dbReference type="ChEBI" id="CHEBI:57384"/>
        <dbReference type="ChEBI" id="CHEBI:64479"/>
        <dbReference type="ChEBI" id="CHEBI:78449"/>
        <dbReference type="EC" id="2.3.1.39"/>
    </reaction>
</comment>
<dbReference type="Proteomes" id="UP000572635">
    <property type="component" value="Unassembled WGS sequence"/>
</dbReference>
<keyword evidence="2 6" id="KW-0808">Transferase</keyword>
<evidence type="ECO:0000313" key="7">
    <source>
        <dbReference type="Proteomes" id="UP000572635"/>
    </source>
</evidence>
<proteinExistence type="predicted"/>
<feature type="domain" description="Malonyl-CoA:ACP transacylase (MAT)" evidence="5">
    <location>
        <begin position="23"/>
        <end position="307"/>
    </location>
</feature>
<evidence type="ECO:0000313" key="6">
    <source>
        <dbReference type="EMBL" id="MBB5431585.1"/>
    </source>
</evidence>
<dbReference type="PANTHER" id="PTHR42681:SF1">
    <property type="entry name" value="MALONYL-COA-ACYL CARRIER PROTEIN TRANSACYLASE, MITOCHONDRIAL"/>
    <property type="match status" value="1"/>
</dbReference>
<dbReference type="InterPro" id="IPR016035">
    <property type="entry name" value="Acyl_Trfase/lysoPLipase"/>
</dbReference>
<dbReference type="AlphaFoldDB" id="A0A7W8QJU3"/>
<dbReference type="InterPro" id="IPR001227">
    <property type="entry name" value="Ac_transferase_dom_sf"/>
</dbReference>
<dbReference type="PANTHER" id="PTHR42681">
    <property type="entry name" value="MALONYL-COA-ACYL CARRIER PROTEIN TRANSACYLASE, MITOCHONDRIAL"/>
    <property type="match status" value="1"/>
</dbReference>
<protein>
    <recommendedName>
        <fullName evidence="1">[acyl-carrier-protein] S-malonyltransferase</fullName>
        <ecNumber evidence="1">2.3.1.39</ecNumber>
    </recommendedName>
</protein>
<dbReference type="SUPFAM" id="SSF52151">
    <property type="entry name" value="FabD/lysophospholipase-like"/>
    <property type="match status" value="1"/>
</dbReference>
<dbReference type="GO" id="GO:0006633">
    <property type="term" value="P:fatty acid biosynthetic process"/>
    <property type="evidence" value="ECO:0007669"/>
    <property type="project" value="TreeGrafter"/>
</dbReference>
<dbReference type="GO" id="GO:0005829">
    <property type="term" value="C:cytosol"/>
    <property type="evidence" value="ECO:0007669"/>
    <property type="project" value="TreeGrafter"/>
</dbReference>
<organism evidence="6 7">
    <name type="scientific">Nocardiopsis composta</name>
    <dbReference type="NCBI Taxonomy" id="157465"/>
    <lineage>
        <taxon>Bacteria</taxon>
        <taxon>Bacillati</taxon>
        <taxon>Actinomycetota</taxon>
        <taxon>Actinomycetes</taxon>
        <taxon>Streptosporangiales</taxon>
        <taxon>Nocardiopsidaceae</taxon>
        <taxon>Nocardiopsis</taxon>
    </lineage>
</organism>
<accession>A0A7W8QJU3</accession>
<keyword evidence="7" id="KW-1185">Reference proteome</keyword>
<sequence>MTEKTPNAILLNPQVVVEPGDYRDLYDARPDVRRAFGEASEVLGTDLAADFFAESRDRINSGRVVRPASLAIATALYRAVAARREPPAYIAGLSLGSIIAGHLGGHMSFRDAVRMTHLMPVIEDEEFAGTGLGVAFYYGVDMERFGEALREETAAGRVLSPCAYTAADQMILTGELSALKAMNLRAPSCGGVGLVIPYGPPAHSPLPVLRRVEERFRREWRYLDPPRDPDVPLICNVTARPLRTAAEVTESFITQYGRTVLWDQSVRRLAGLGVRAVTVIGPGHFVLKSLRSTAVSFEVESFLGDGGPLPEPPGEEGR</sequence>
<dbReference type="GO" id="GO:0004314">
    <property type="term" value="F:[acyl-carrier-protein] S-malonyltransferase activity"/>
    <property type="evidence" value="ECO:0007669"/>
    <property type="project" value="UniProtKB-EC"/>
</dbReference>
<dbReference type="Gene3D" id="3.40.366.10">
    <property type="entry name" value="Malonyl-Coenzyme A Acyl Carrier Protein, domain 2"/>
    <property type="match status" value="1"/>
</dbReference>
<name>A0A7W8QJU3_9ACTN</name>
<dbReference type="InterPro" id="IPR014043">
    <property type="entry name" value="Acyl_transferase_dom"/>
</dbReference>
<evidence type="ECO:0000256" key="2">
    <source>
        <dbReference type="ARBA" id="ARBA00022679"/>
    </source>
</evidence>
<evidence type="ECO:0000259" key="5">
    <source>
        <dbReference type="SMART" id="SM00827"/>
    </source>
</evidence>
<keyword evidence="3 6" id="KW-0012">Acyltransferase</keyword>
<dbReference type="EC" id="2.3.1.39" evidence="1"/>
<dbReference type="InterPro" id="IPR050858">
    <property type="entry name" value="Mal-CoA-ACP_Trans/PKS_FabD"/>
</dbReference>